<dbReference type="Proteomes" id="UP000006729">
    <property type="component" value="Chromosome 11"/>
</dbReference>
<sequence length="79" mass="9601">MPVLDFISTQGKKKNKKKKKKEVNQEIQRIIRWQYSYCFKKRNRKTTHVVYFHDFEMPQRLITKGCLSYATTKRLAPSY</sequence>
<evidence type="ECO:0000313" key="2">
    <source>
        <dbReference type="EMBL" id="PNT12729.1"/>
    </source>
</evidence>
<feature type="compositionally biased region" description="Basic residues" evidence="1">
    <location>
        <begin position="11"/>
        <end position="21"/>
    </location>
</feature>
<feature type="region of interest" description="Disordered" evidence="1">
    <location>
        <begin position="1"/>
        <end position="21"/>
    </location>
</feature>
<reference evidence="2 3" key="1">
    <citation type="journal article" date="2006" name="Science">
        <title>The genome of black cottonwood, Populus trichocarpa (Torr. &amp; Gray).</title>
        <authorList>
            <person name="Tuskan G.A."/>
            <person name="Difazio S."/>
            <person name="Jansson S."/>
            <person name="Bohlmann J."/>
            <person name="Grigoriev I."/>
            <person name="Hellsten U."/>
            <person name="Putnam N."/>
            <person name="Ralph S."/>
            <person name="Rombauts S."/>
            <person name="Salamov A."/>
            <person name="Schein J."/>
            <person name="Sterck L."/>
            <person name="Aerts A."/>
            <person name="Bhalerao R.R."/>
            <person name="Bhalerao R.P."/>
            <person name="Blaudez D."/>
            <person name="Boerjan W."/>
            <person name="Brun A."/>
            <person name="Brunner A."/>
            <person name="Busov V."/>
            <person name="Campbell M."/>
            <person name="Carlson J."/>
            <person name="Chalot M."/>
            <person name="Chapman J."/>
            <person name="Chen G.L."/>
            <person name="Cooper D."/>
            <person name="Coutinho P.M."/>
            <person name="Couturier J."/>
            <person name="Covert S."/>
            <person name="Cronk Q."/>
            <person name="Cunningham R."/>
            <person name="Davis J."/>
            <person name="Degroeve S."/>
            <person name="Dejardin A."/>
            <person name="Depamphilis C."/>
            <person name="Detter J."/>
            <person name="Dirks B."/>
            <person name="Dubchak I."/>
            <person name="Duplessis S."/>
            <person name="Ehlting J."/>
            <person name="Ellis B."/>
            <person name="Gendler K."/>
            <person name="Goodstein D."/>
            <person name="Gribskov M."/>
            <person name="Grimwood J."/>
            <person name="Groover A."/>
            <person name="Gunter L."/>
            <person name="Hamberger B."/>
            <person name="Heinze B."/>
            <person name="Helariutta Y."/>
            <person name="Henrissat B."/>
            <person name="Holligan D."/>
            <person name="Holt R."/>
            <person name="Huang W."/>
            <person name="Islam-Faridi N."/>
            <person name="Jones S."/>
            <person name="Jones-Rhoades M."/>
            <person name="Jorgensen R."/>
            <person name="Joshi C."/>
            <person name="Kangasjarvi J."/>
            <person name="Karlsson J."/>
            <person name="Kelleher C."/>
            <person name="Kirkpatrick R."/>
            <person name="Kirst M."/>
            <person name="Kohler A."/>
            <person name="Kalluri U."/>
            <person name="Larimer F."/>
            <person name="Leebens-Mack J."/>
            <person name="Leple J.C."/>
            <person name="Locascio P."/>
            <person name="Lou Y."/>
            <person name="Lucas S."/>
            <person name="Martin F."/>
            <person name="Montanini B."/>
            <person name="Napoli C."/>
            <person name="Nelson D.R."/>
            <person name="Nelson C."/>
            <person name="Nieminen K."/>
            <person name="Nilsson O."/>
            <person name="Pereda V."/>
            <person name="Peter G."/>
            <person name="Philippe R."/>
            <person name="Pilate G."/>
            <person name="Poliakov A."/>
            <person name="Razumovskaya J."/>
            <person name="Richardson P."/>
            <person name="Rinaldi C."/>
            <person name="Ritland K."/>
            <person name="Rouze P."/>
            <person name="Ryaboy D."/>
            <person name="Schmutz J."/>
            <person name="Schrader J."/>
            <person name="Segerman B."/>
            <person name="Shin H."/>
            <person name="Siddiqui A."/>
            <person name="Sterky F."/>
            <person name="Terry A."/>
            <person name="Tsai C.J."/>
            <person name="Uberbacher E."/>
            <person name="Unneberg P."/>
            <person name="Vahala J."/>
            <person name="Wall K."/>
            <person name="Wessler S."/>
            <person name="Yang G."/>
            <person name="Yin T."/>
            <person name="Douglas C."/>
            <person name="Marra M."/>
            <person name="Sandberg G."/>
            <person name="Van de Peer Y."/>
            <person name="Rokhsar D."/>
        </authorList>
    </citation>
    <scope>NUCLEOTIDE SEQUENCE [LARGE SCALE GENOMIC DNA]</scope>
    <source>
        <strain evidence="3">cv. Nisqually</strain>
    </source>
</reference>
<keyword evidence="3" id="KW-1185">Reference proteome</keyword>
<dbReference type="AlphaFoldDB" id="A0A2K1YI81"/>
<proteinExistence type="predicted"/>
<dbReference type="EMBL" id="CM009300">
    <property type="protein sequence ID" value="PNT12729.1"/>
    <property type="molecule type" value="Genomic_DNA"/>
</dbReference>
<accession>A0A2K1YI81</accession>
<gene>
    <name evidence="2" type="ORF">POPTR_011G103300</name>
</gene>
<dbReference type="InParanoid" id="A0A2K1YI81"/>
<protein>
    <submittedName>
        <fullName evidence="2">Uncharacterized protein</fullName>
    </submittedName>
</protein>
<organism evidence="2 3">
    <name type="scientific">Populus trichocarpa</name>
    <name type="common">Western balsam poplar</name>
    <name type="synonym">Populus balsamifera subsp. trichocarpa</name>
    <dbReference type="NCBI Taxonomy" id="3694"/>
    <lineage>
        <taxon>Eukaryota</taxon>
        <taxon>Viridiplantae</taxon>
        <taxon>Streptophyta</taxon>
        <taxon>Embryophyta</taxon>
        <taxon>Tracheophyta</taxon>
        <taxon>Spermatophyta</taxon>
        <taxon>Magnoliopsida</taxon>
        <taxon>eudicotyledons</taxon>
        <taxon>Gunneridae</taxon>
        <taxon>Pentapetalae</taxon>
        <taxon>rosids</taxon>
        <taxon>fabids</taxon>
        <taxon>Malpighiales</taxon>
        <taxon>Salicaceae</taxon>
        <taxon>Saliceae</taxon>
        <taxon>Populus</taxon>
    </lineage>
</organism>
<name>A0A2K1YI81_POPTR</name>
<evidence type="ECO:0000256" key="1">
    <source>
        <dbReference type="SAM" id="MobiDB-lite"/>
    </source>
</evidence>
<evidence type="ECO:0000313" key="3">
    <source>
        <dbReference type="Proteomes" id="UP000006729"/>
    </source>
</evidence>